<feature type="domain" description="SH3b" evidence="2">
    <location>
        <begin position="23"/>
        <end position="86"/>
    </location>
</feature>
<dbReference type="PANTHER" id="PTHR34408">
    <property type="entry name" value="FAMILY PROTEIN, PUTATIVE-RELATED"/>
    <property type="match status" value="1"/>
</dbReference>
<dbReference type="InterPro" id="IPR003646">
    <property type="entry name" value="SH3-like_bac-type"/>
</dbReference>
<dbReference type="PROSITE" id="PS51781">
    <property type="entry name" value="SH3B"/>
    <property type="match status" value="2"/>
</dbReference>
<organism evidence="3 4">
    <name type="scientific">Desulfobulbus oligotrophicus</name>
    <dbReference type="NCBI Taxonomy" id="1909699"/>
    <lineage>
        <taxon>Bacteria</taxon>
        <taxon>Pseudomonadati</taxon>
        <taxon>Thermodesulfobacteriota</taxon>
        <taxon>Desulfobulbia</taxon>
        <taxon>Desulfobulbales</taxon>
        <taxon>Desulfobulbaceae</taxon>
        <taxon>Desulfobulbus</taxon>
    </lineage>
</organism>
<protein>
    <submittedName>
        <fullName evidence="3">SH3 domain-containing protein</fullName>
    </submittedName>
</protein>
<dbReference type="Proteomes" id="UP000596092">
    <property type="component" value="Chromosome"/>
</dbReference>
<accession>A0A7T6ARL8</accession>
<name>A0A7T6ARL8_9BACT</name>
<dbReference type="EMBL" id="CP054140">
    <property type="protein sequence ID" value="QQG66936.1"/>
    <property type="molecule type" value="Genomic_DNA"/>
</dbReference>
<evidence type="ECO:0000313" key="3">
    <source>
        <dbReference type="EMBL" id="QQG66936.1"/>
    </source>
</evidence>
<feature type="domain" description="SH3b" evidence="2">
    <location>
        <begin position="90"/>
        <end position="152"/>
    </location>
</feature>
<dbReference type="Pfam" id="PF06347">
    <property type="entry name" value="SH3_4"/>
    <property type="match status" value="2"/>
</dbReference>
<sequence>MIGRLGTLILIAVLSVPAAAAAVDMASIVDNDINMRSGPGMQHAVIWKLDAGFPVEILSTRGEWVQVRDFEGASGWVHNKKIDRTPHMIVKANRGTSQQINVRSEPNINAAVVATARYGVVFKTLTTQDGWVQVLHEKGTTGWVDGRLLWGF</sequence>
<feature type="signal peptide" evidence="1">
    <location>
        <begin position="1"/>
        <end position="20"/>
    </location>
</feature>
<dbReference type="PANTHER" id="PTHR34408:SF1">
    <property type="entry name" value="GLYCOSYL HYDROLASE FAMILY 19 DOMAIN-CONTAINING PROTEIN HI_1415"/>
    <property type="match status" value="1"/>
</dbReference>
<dbReference type="InterPro" id="IPR010466">
    <property type="entry name" value="DUF1058"/>
</dbReference>
<keyword evidence="4" id="KW-1185">Reference proteome</keyword>
<dbReference type="InterPro" id="IPR052354">
    <property type="entry name" value="Cell_Wall_Dynamics_Protein"/>
</dbReference>
<gene>
    <name evidence="3" type="ORF">HP555_03895</name>
</gene>
<feature type="chain" id="PRO_5032442779" evidence="1">
    <location>
        <begin position="21"/>
        <end position="152"/>
    </location>
</feature>
<evidence type="ECO:0000313" key="4">
    <source>
        <dbReference type="Proteomes" id="UP000596092"/>
    </source>
</evidence>
<dbReference type="KEGG" id="dog:HP555_03895"/>
<proteinExistence type="predicted"/>
<reference evidence="3 4" key="1">
    <citation type="submission" date="2020-05" db="EMBL/GenBank/DDBJ databases">
        <title>Complete genome of Desulfobulbus oligotrophicus.</title>
        <authorList>
            <person name="Podar M."/>
        </authorList>
    </citation>
    <scope>NUCLEOTIDE SEQUENCE [LARGE SCALE GENOMIC DNA]</scope>
    <source>
        <strain evidence="3 4">Prop6</strain>
    </source>
</reference>
<evidence type="ECO:0000256" key="1">
    <source>
        <dbReference type="SAM" id="SignalP"/>
    </source>
</evidence>
<keyword evidence="1" id="KW-0732">Signal</keyword>
<dbReference type="Gene3D" id="2.30.30.40">
    <property type="entry name" value="SH3 Domains"/>
    <property type="match status" value="2"/>
</dbReference>
<dbReference type="AlphaFoldDB" id="A0A7T6ARL8"/>
<dbReference type="SMART" id="SM00287">
    <property type="entry name" value="SH3b"/>
    <property type="match status" value="2"/>
</dbReference>
<evidence type="ECO:0000259" key="2">
    <source>
        <dbReference type="PROSITE" id="PS51781"/>
    </source>
</evidence>